<dbReference type="GO" id="GO:0046872">
    <property type="term" value="F:metal ion binding"/>
    <property type="evidence" value="ECO:0007669"/>
    <property type="project" value="UniProtKB-KW"/>
</dbReference>
<dbReference type="SUPFAM" id="SSF55008">
    <property type="entry name" value="HMA, heavy metal-associated domain"/>
    <property type="match status" value="2"/>
</dbReference>
<feature type="domain" description="HMA" evidence="6">
    <location>
        <begin position="108"/>
        <end position="172"/>
    </location>
</feature>
<dbReference type="AlphaFoldDB" id="A0AAN9L2M0"/>
<dbReference type="Gene3D" id="3.30.70.100">
    <property type="match status" value="2"/>
</dbReference>
<keyword evidence="3" id="KW-0636">Prenylation</keyword>
<feature type="domain" description="HMA" evidence="6">
    <location>
        <begin position="20"/>
        <end position="84"/>
    </location>
</feature>
<accession>A0AAN9L2M0</accession>
<dbReference type="PANTHER" id="PTHR46195">
    <property type="entry name" value="HEAVY METAL-ASSOCIATED ISOPRENYLATED PLANT PROTEIN 7"/>
    <property type="match status" value="1"/>
</dbReference>
<evidence type="ECO:0000313" key="7">
    <source>
        <dbReference type="EMBL" id="KAK7328257.1"/>
    </source>
</evidence>
<evidence type="ECO:0000313" key="8">
    <source>
        <dbReference type="Proteomes" id="UP001367508"/>
    </source>
</evidence>
<dbReference type="PROSITE" id="PS50846">
    <property type="entry name" value="HMA_2"/>
    <property type="match status" value="2"/>
</dbReference>
<dbReference type="Pfam" id="PF00403">
    <property type="entry name" value="HMA"/>
    <property type="match status" value="2"/>
</dbReference>
<keyword evidence="3" id="KW-0449">Lipoprotein</keyword>
<reference evidence="7 8" key="1">
    <citation type="submission" date="2024-01" db="EMBL/GenBank/DDBJ databases">
        <title>The genomes of 5 underutilized Papilionoideae crops provide insights into root nodulation and disease resistanc.</title>
        <authorList>
            <person name="Jiang F."/>
        </authorList>
    </citation>
    <scope>NUCLEOTIDE SEQUENCE [LARGE SCALE GENOMIC DNA]</scope>
    <source>
        <strain evidence="7">LVBAO_FW01</strain>
        <tissue evidence="7">Leaves</tissue>
    </source>
</reference>
<feature type="region of interest" description="Disordered" evidence="5">
    <location>
        <begin position="85"/>
        <end position="106"/>
    </location>
</feature>
<comment type="similarity">
    <text evidence="4">Belongs to the HIPP family.</text>
</comment>
<evidence type="ECO:0000259" key="6">
    <source>
        <dbReference type="PROSITE" id="PS50846"/>
    </source>
</evidence>
<dbReference type="InterPro" id="IPR036163">
    <property type="entry name" value="HMA_dom_sf"/>
</dbReference>
<keyword evidence="2" id="KW-0479">Metal-binding</keyword>
<protein>
    <recommendedName>
        <fullName evidence="6">HMA domain-containing protein</fullName>
    </recommendedName>
</protein>
<evidence type="ECO:0000256" key="2">
    <source>
        <dbReference type="ARBA" id="ARBA00022723"/>
    </source>
</evidence>
<dbReference type="EMBL" id="JAYMYQ010000005">
    <property type="protein sequence ID" value="KAK7328257.1"/>
    <property type="molecule type" value="Genomic_DNA"/>
</dbReference>
<evidence type="ECO:0000256" key="1">
    <source>
        <dbReference type="ARBA" id="ARBA00022481"/>
    </source>
</evidence>
<dbReference type="InterPro" id="IPR044577">
    <property type="entry name" value="HIPP4/7/8/17/18/19"/>
</dbReference>
<evidence type="ECO:0000256" key="5">
    <source>
        <dbReference type="SAM" id="MobiDB-lite"/>
    </source>
</evidence>
<proteinExistence type="inferred from homology"/>
<dbReference type="Proteomes" id="UP001367508">
    <property type="component" value="Unassembled WGS sequence"/>
</dbReference>
<dbReference type="InterPro" id="IPR006121">
    <property type="entry name" value="HMA_dom"/>
</dbReference>
<keyword evidence="1" id="KW-0488">Methylation</keyword>
<evidence type="ECO:0000256" key="3">
    <source>
        <dbReference type="ARBA" id="ARBA00023289"/>
    </source>
</evidence>
<dbReference type="PANTHER" id="PTHR46195:SF17">
    <property type="entry name" value="HEAVY METAL-ASSOCIATED ISOPRENYLATED PLANT PROTEIN 8"/>
    <property type="match status" value="1"/>
</dbReference>
<comment type="caution">
    <text evidence="7">The sequence shown here is derived from an EMBL/GenBank/DDBJ whole genome shotgun (WGS) entry which is preliminary data.</text>
</comment>
<feature type="compositionally biased region" description="Basic and acidic residues" evidence="5">
    <location>
        <begin position="91"/>
        <end position="106"/>
    </location>
</feature>
<evidence type="ECO:0000256" key="4">
    <source>
        <dbReference type="ARBA" id="ARBA00024045"/>
    </source>
</evidence>
<dbReference type="CDD" id="cd00371">
    <property type="entry name" value="HMA"/>
    <property type="match status" value="2"/>
</dbReference>
<organism evidence="7 8">
    <name type="scientific">Canavalia gladiata</name>
    <name type="common">Sword bean</name>
    <name type="synonym">Dolichos gladiatus</name>
    <dbReference type="NCBI Taxonomy" id="3824"/>
    <lineage>
        <taxon>Eukaryota</taxon>
        <taxon>Viridiplantae</taxon>
        <taxon>Streptophyta</taxon>
        <taxon>Embryophyta</taxon>
        <taxon>Tracheophyta</taxon>
        <taxon>Spermatophyta</taxon>
        <taxon>Magnoliopsida</taxon>
        <taxon>eudicotyledons</taxon>
        <taxon>Gunneridae</taxon>
        <taxon>Pentapetalae</taxon>
        <taxon>rosids</taxon>
        <taxon>fabids</taxon>
        <taxon>Fabales</taxon>
        <taxon>Fabaceae</taxon>
        <taxon>Papilionoideae</taxon>
        <taxon>50 kb inversion clade</taxon>
        <taxon>NPAAA clade</taxon>
        <taxon>indigoferoid/millettioid clade</taxon>
        <taxon>Phaseoleae</taxon>
        <taxon>Canavalia</taxon>
    </lineage>
</organism>
<name>A0AAN9L2M0_CANGL</name>
<sequence>MGKKERNQENNENKEKKESDKAVVLKAFIHCEGCSNKISKCLKSFDGVKDVSVDRENQRVVVKGEVKDPMKVLERLQNKYSKNVELISPKPKADKQKNNPEKKEQVKGKTVILKMYMHCEGCISDIKRKIEKMEGVDSVELDKEKSIVIVRGTMESTKLVQYVKKKLGKHAEIIKEDNKREVKKEVKDKEKSNEQIIMFNYPPQYSTQYLYPNQTFNDENVFACSIM</sequence>
<gene>
    <name evidence="7" type="ORF">VNO77_22360</name>
</gene>
<keyword evidence="8" id="KW-1185">Reference proteome</keyword>